<dbReference type="InterPro" id="IPR001173">
    <property type="entry name" value="Glyco_trans_2-like"/>
</dbReference>
<dbReference type="EMBL" id="JACPUR010000001">
    <property type="protein sequence ID" value="MBI3126040.1"/>
    <property type="molecule type" value="Genomic_DNA"/>
</dbReference>
<dbReference type="Gene3D" id="3.90.550.10">
    <property type="entry name" value="Spore Coat Polysaccharide Biosynthesis Protein SpsA, Chain A"/>
    <property type="match status" value="1"/>
</dbReference>
<dbReference type="SUPFAM" id="SSF53448">
    <property type="entry name" value="Nucleotide-diphospho-sugar transferases"/>
    <property type="match status" value="1"/>
</dbReference>
<dbReference type="InterPro" id="IPR029044">
    <property type="entry name" value="Nucleotide-diphossugar_trans"/>
</dbReference>
<proteinExistence type="predicted"/>
<comment type="caution">
    <text evidence="2">The sequence shown here is derived from an EMBL/GenBank/DDBJ whole genome shotgun (WGS) entry which is preliminary data.</text>
</comment>
<dbReference type="AlphaFoldDB" id="A0A932MKZ7"/>
<gene>
    <name evidence="2" type="ORF">HYZ11_00360</name>
</gene>
<dbReference type="InterPro" id="IPR050834">
    <property type="entry name" value="Glycosyltransf_2"/>
</dbReference>
<sequence>MISVLITAYNAAPFVGEAINSILAQTADDLECVVVDDGSTDGTVRSVRAVEDPRVRLIEGGRLGRGRALNLALARSRGDLVAIQDADDLSHPRRLEIEKEALARRPDLAGVGAGQMLTKSDRPPSWPAWEVGSSLFSMKDITRKLVFLNPVSHTTLLLRRDALEAVRGYDESRKSLYDWDILIRLAVAGHRVGRLSVPLAAKRIHRGQFFEGGDQLGYMVDCLHLQRRAVRLLGRSPLLCAVFPLLFAYRMLPRRVRIGVRQAIVQVAGRAG</sequence>
<evidence type="ECO:0000259" key="1">
    <source>
        <dbReference type="Pfam" id="PF00535"/>
    </source>
</evidence>
<dbReference type="Proteomes" id="UP000782312">
    <property type="component" value="Unassembled WGS sequence"/>
</dbReference>
<dbReference type="PANTHER" id="PTHR43685">
    <property type="entry name" value="GLYCOSYLTRANSFERASE"/>
    <property type="match status" value="1"/>
</dbReference>
<name>A0A932MKZ7_UNCTE</name>
<dbReference type="Pfam" id="PF00535">
    <property type="entry name" value="Glycos_transf_2"/>
    <property type="match status" value="1"/>
</dbReference>
<dbReference type="PANTHER" id="PTHR43685:SF2">
    <property type="entry name" value="GLYCOSYLTRANSFERASE 2-LIKE DOMAIN-CONTAINING PROTEIN"/>
    <property type="match status" value="1"/>
</dbReference>
<protein>
    <submittedName>
        <fullName evidence="2">Glycosyltransferase family 2 protein</fullName>
    </submittedName>
</protein>
<accession>A0A932MKZ7</accession>
<reference evidence="2" key="1">
    <citation type="submission" date="2020-07" db="EMBL/GenBank/DDBJ databases">
        <title>Huge and variable diversity of episymbiotic CPR bacteria and DPANN archaea in groundwater ecosystems.</title>
        <authorList>
            <person name="He C.Y."/>
            <person name="Keren R."/>
            <person name="Whittaker M."/>
            <person name="Farag I.F."/>
            <person name="Doudna J."/>
            <person name="Cate J.H.D."/>
            <person name="Banfield J.F."/>
        </authorList>
    </citation>
    <scope>NUCLEOTIDE SEQUENCE</scope>
    <source>
        <strain evidence="2">NC_groundwater_763_Ag_S-0.2um_68_21</strain>
    </source>
</reference>
<organism evidence="2 3">
    <name type="scientific">Tectimicrobiota bacterium</name>
    <dbReference type="NCBI Taxonomy" id="2528274"/>
    <lineage>
        <taxon>Bacteria</taxon>
        <taxon>Pseudomonadati</taxon>
        <taxon>Nitrospinota/Tectimicrobiota group</taxon>
        <taxon>Candidatus Tectimicrobiota</taxon>
    </lineage>
</organism>
<evidence type="ECO:0000313" key="2">
    <source>
        <dbReference type="EMBL" id="MBI3126040.1"/>
    </source>
</evidence>
<evidence type="ECO:0000313" key="3">
    <source>
        <dbReference type="Proteomes" id="UP000782312"/>
    </source>
</evidence>
<feature type="domain" description="Glycosyltransferase 2-like" evidence="1">
    <location>
        <begin position="3"/>
        <end position="164"/>
    </location>
</feature>
<dbReference type="CDD" id="cd00761">
    <property type="entry name" value="Glyco_tranf_GTA_type"/>
    <property type="match status" value="1"/>
</dbReference>